<dbReference type="PROSITE" id="PS00105">
    <property type="entry name" value="AA_TRANSFER_CLASS_1"/>
    <property type="match status" value="1"/>
</dbReference>
<dbReference type="GO" id="GO:0006520">
    <property type="term" value="P:amino acid metabolic process"/>
    <property type="evidence" value="ECO:0007669"/>
    <property type="project" value="InterPro"/>
</dbReference>
<reference evidence="8 9" key="1">
    <citation type="submission" date="2018-03" db="EMBL/GenBank/DDBJ databases">
        <title>Genomic Encyclopedia of Type Strains, Phase III (KMG-III): the genomes of soil and plant-associated and newly described type strains.</title>
        <authorList>
            <person name="Whitman W."/>
        </authorList>
    </citation>
    <scope>NUCLEOTIDE SEQUENCE [LARGE SCALE GENOMIC DNA]</scope>
    <source>
        <strain evidence="8 9">MWH-P2sevCIIIb</strain>
    </source>
</reference>
<comment type="similarity">
    <text evidence="2 6">Belongs to the class-I pyridoxal-phosphate-dependent aminotransferase family.</text>
</comment>
<dbReference type="AlphaFoldDB" id="A0A2T0XRE4"/>
<dbReference type="Pfam" id="PF00155">
    <property type="entry name" value="Aminotran_1_2"/>
    <property type="match status" value="1"/>
</dbReference>
<dbReference type="InterPro" id="IPR015424">
    <property type="entry name" value="PyrdxlP-dep_Trfase"/>
</dbReference>
<evidence type="ECO:0000256" key="2">
    <source>
        <dbReference type="ARBA" id="ARBA00007441"/>
    </source>
</evidence>
<dbReference type="OrthoDB" id="9803354at2"/>
<evidence type="ECO:0000313" key="9">
    <source>
        <dbReference type="Proteomes" id="UP000238308"/>
    </source>
</evidence>
<dbReference type="Proteomes" id="UP000238308">
    <property type="component" value="Unassembled WGS sequence"/>
</dbReference>
<dbReference type="GO" id="GO:0030170">
    <property type="term" value="F:pyridoxal phosphate binding"/>
    <property type="evidence" value="ECO:0007669"/>
    <property type="project" value="InterPro"/>
</dbReference>
<keyword evidence="4 6" id="KW-0808">Transferase</keyword>
<dbReference type="NCBIfam" id="NF005601">
    <property type="entry name" value="PRK07337.1"/>
    <property type="match status" value="1"/>
</dbReference>
<proteinExistence type="inferred from homology"/>
<dbReference type="InterPro" id="IPR004838">
    <property type="entry name" value="NHTrfase_class1_PyrdxlP-BS"/>
</dbReference>
<comment type="caution">
    <text evidence="8">The sequence shown here is derived from an EMBL/GenBank/DDBJ whole genome shotgun (WGS) entry which is preliminary data.</text>
</comment>
<gene>
    <name evidence="8" type="ORF">BCM14_0021</name>
</gene>
<comment type="cofactor">
    <cofactor evidence="1 6">
        <name>pyridoxal 5'-phosphate</name>
        <dbReference type="ChEBI" id="CHEBI:597326"/>
    </cofactor>
</comment>
<evidence type="ECO:0000256" key="6">
    <source>
        <dbReference type="RuleBase" id="RU000481"/>
    </source>
</evidence>
<dbReference type="CDD" id="cd00609">
    <property type="entry name" value="AAT_like"/>
    <property type="match status" value="1"/>
</dbReference>
<dbReference type="PANTHER" id="PTHR46383">
    <property type="entry name" value="ASPARTATE AMINOTRANSFERASE"/>
    <property type="match status" value="1"/>
</dbReference>
<dbReference type="EMBL" id="PVTV01000001">
    <property type="protein sequence ID" value="PRZ01511.1"/>
    <property type="molecule type" value="Genomic_DNA"/>
</dbReference>
<evidence type="ECO:0000256" key="4">
    <source>
        <dbReference type="ARBA" id="ARBA00022679"/>
    </source>
</evidence>
<dbReference type="InterPro" id="IPR004839">
    <property type="entry name" value="Aminotransferase_I/II_large"/>
</dbReference>
<dbReference type="InterPro" id="IPR015421">
    <property type="entry name" value="PyrdxlP-dep_Trfase_major"/>
</dbReference>
<dbReference type="GO" id="GO:0008483">
    <property type="term" value="F:transaminase activity"/>
    <property type="evidence" value="ECO:0007669"/>
    <property type="project" value="UniProtKB-KW"/>
</dbReference>
<dbReference type="PANTHER" id="PTHR46383:SF2">
    <property type="entry name" value="AMINOTRANSFERASE"/>
    <property type="match status" value="1"/>
</dbReference>
<organism evidence="8 9">
    <name type="scientific">Jezberella montanilacus</name>
    <dbReference type="NCBI Taxonomy" id="323426"/>
    <lineage>
        <taxon>Bacteria</taxon>
        <taxon>Pseudomonadati</taxon>
        <taxon>Pseudomonadota</taxon>
        <taxon>Betaproteobacteria</taxon>
        <taxon>Burkholderiales</taxon>
        <taxon>Alcaligenaceae</taxon>
        <taxon>Jezberella</taxon>
    </lineage>
</organism>
<evidence type="ECO:0000313" key="8">
    <source>
        <dbReference type="EMBL" id="PRZ01511.1"/>
    </source>
</evidence>
<name>A0A2T0XRE4_9BURK</name>
<sequence length="385" mass="41285">MIKLAARMRETITFHAVEVFKDALALRNQGHDVISLSVGEPDFTAAPLVVEAANRATRAGLGGYTAPAGLWALREAIAKFYGTHLGANINPARVIVTNGASGALSLAAMAVVNPGDEVLMGDPCYPPNRNFISSAGGTTRLIPTSADNRFQLSAADIDANWGSQTKGALIASPSNPTGTSLTVEALSALIQAVNGRDGFVMMDEIYLALSFDSTARSALTLDDNLIVLNSFSKYFAMTGWRLGWMIVPEQLVDPIEKLAASLVICAPTLSQHAALACFEPESLALYDSRRLELKRRRDFLVPALKKMGIDVPVMPDGAFYVYADISQHSSDSMSFAKHLLANAHIACVPGVDFGPTHAASMVRIAYTNSMEKLEEAVHRLSKYLA</sequence>
<protein>
    <recommendedName>
        <fullName evidence="6">Aminotransferase</fullName>
        <ecNumber evidence="6">2.6.1.-</ecNumber>
    </recommendedName>
</protein>
<evidence type="ECO:0000256" key="5">
    <source>
        <dbReference type="ARBA" id="ARBA00022898"/>
    </source>
</evidence>
<feature type="domain" description="Aminotransferase class I/classII large" evidence="7">
    <location>
        <begin position="32"/>
        <end position="380"/>
    </location>
</feature>
<evidence type="ECO:0000256" key="1">
    <source>
        <dbReference type="ARBA" id="ARBA00001933"/>
    </source>
</evidence>
<evidence type="ECO:0000259" key="7">
    <source>
        <dbReference type="Pfam" id="PF00155"/>
    </source>
</evidence>
<dbReference type="InterPro" id="IPR050596">
    <property type="entry name" value="AspAT/PAT-like"/>
</dbReference>
<keyword evidence="5" id="KW-0663">Pyridoxal phosphate</keyword>
<dbReference type="SUPFAM" id="SSF53383">
    <property type="entry name" value="PLP-dependent transferases"/>
    <property type="match status" value="1"/>
</dbReference>
<dbReference type="Gene3D" id="3.40.640.10">
    <property type="entry name" value="Type I PLP-dependent aspartate aminotransferase-like (Major domain)"/>
    <property type="match status" value="1"/>
</dbReference>
<dbReference type="RefSeq" id="WP_106225969.1">
    <property type="nucleotide sequence ID" value="NZ_PVTV01000001.1"/>
</dbReference>
<dbReference type="EC" id="2.6.1.-" evidence="6"/>
<accession>A0A2T0XRE4</accession>
<keyword evidence="9" id="KW-1185">Reference proteome</keyword>
<keyword evidence="3 6" id="KW-0032">Aminotransferase</keyword>
<evidence type="ECO:0000256" key="3">
    <source>
        <dbReference type="ARBA" id="ARBA00022576"/>
    </source>
</evidence>